<evidence type="ECO:0000256" key="16">
    <source>
        <dbReference type="ARBA" id="ARBA00061146"/>
    </source>
</evidence>
<evidence type="ECO:0000313" key="19">
    <source>
        <dbReference type="EMBL" id="PVH23128.1"/>
    </source>
</evidence>
<dbReference type="FunFam" id="3.20.20.70:FF:000104">
    <property type="entry name" value="Thiamine biosynthetic bifunctional enzyme"/>
    <property type="match status" value="1"/>
</dbReference>
<dbReference type="RefSeq" id="XP_025344068.1">
    <property type="nucleotide sequence ID" value="XM_025486518.1"/>
</dbReference>
<comment type="cofactor">
    <cofactor evidence="2">
        <name>Mg(2+)</name>
        <dbReference type="ChEBI" id="CHEBI:18420"/>
    </cofactor>
</comment>
<keyword evidence="11" id="KW-0460">Magnesium</keyword>
<dbReference type="GO" id="GO:0004417">
    <property type="term" value="F:hydroxyethylthiazole kinase activity"/>
    <property type="evidence" value="ECO:0007669"/>
    <property type="project" value="UniProtKB-EC"/>
</dbReference>
<dbReference type="NCBIfam" id="TIGR00693">
    <property type="entry name" value="thiE"/>
    <property type="match status" value="1"/>
</dbReference>
<dbReference type="Gene3D" id="3.40.1190.20">
    <property type="match status" value="1"/>
</dbReference>
<evidence type="ECO:0000256" key="1">
    <source>
        <dbReference type="ARBA" id="ARBA00001771"/>
    </source>
</evidence>
<evidence type="ECO:0000256" key="15">
    <source>
        <dbReference type="ARBA" id="ARBA00047883"/>
    </source>
</evidence>
<dbReference type="CDD" id="cd01170">
    <property type="entry name" value="THZ_kinase"/>
    <property type="match status" value="1"/>
</dbReference>
<evidence type="ECO:0000256" key="10">
    <source>
        <dbReference type="ARBA" id="ARBA00022840"/>
    </source>
</evidence>
<comment type="catalytic activity">
    <reaction evidence="15">
        <text>2-[(2R,5Z)-2-carboxy-4-methylthiazol-5(2H)-ylidene]ethyl phosphate + 4-amino-2-methyl-5-(diphosphooxymethyl)pyrimidine + 2 H(+) = thiamine phosphate + CO2 + diphosphate</text>
        <dbReference type="Rhea" id="RHEA:47844"/>
        <dbReference type="ChEBI" id="CHEBI:15378"/>
        <dbReference type="ChEBI" id="CHEBI:16526"/>
        <dbReference type="ChEBI" id="CHEBI:33019"/>
        <dbReference type="ChEBI" id="CHEBI:37575"/>
        <dbReference type="ChEBI" id="CHEBI:57841"/>
        <dbReference type="ChEBI" id="CHEBI:62899"/>
        <dbReference type="EC" id="2.5.1.3"/>
    </reaction>
</comment>
<evidence type="ECO:0000256" key="8">
    <source>
        <dbReference type="ARBA" id="ARBA00022741"/>
    </source>
</evidence>
<dbReference type="AlphaFoldDB" id="A0A2V1AZ16"/>
<gene>
    <name evidence="19" type="ORF">CXQ85_002855</name>
</gene>
<evidence type="ECO:0000256" key="9">
    <source>
        <dbReference type="ARBA" id="ARBA00022777"/>
    </source>
</evidence>
<comment type="catalytic activity">
    <reaction evidence="14">
        <text>2-(2-carboxy-4-methylthiazol-5-yl)ethyl phosphate + 4-amino-2-methyl-5-(diphosphooxymethyl)pyrimidine + 2 H(+) = thiamine phosphate + CO2 + diphosphate</text>
        <dbReference type="Rhea" id="RHEA:47848"/>
        <dbReference type="ChEBI" id="CHEBI:15378"/>
        <dbReference type="ChEBI" id="CHEBI:16526"/>
        <dbReference type="ChEBI" id="CHEBI:33019"/>
        <dbReference type="ChEBI" id="CHEBI:37575"/>
        <dbReference type="ChEBI" id="CHEBI:57841"/>
        <dbReference type="ChEBI" id="CHEBI:62890"/>
        <dbReference type="EC" id="2.5.1.3"/>
    </reaction>
</comment>
<dbReference type="GO" id="GO:0000287">
    <property type="term" value="F:magnesium ion binding"/>
    <property type="evidence" value="ECO:0007669"/>
    <property type="project" value="InterPro"/>
</dbReference>
<comment type="caution">
    <text evidence="19">The sequence shown here is derived from an EMBL/GenBank/DDBJ whole genome shotgun (WGS) entry which is preliminary data.</text>
</comment>
<dbReference type="EMBL" id="PKFO01000010">
    <property type="protein sequence ID" value="PVH23128.1"/>
    <property type="molecule type" value="Genomic_DNA"/>
</dbReference>
<evidence type="ECO:0000256" key="5">
    <source>
        <dbReference type="ARBA" id="ARBA00005165"/>
    </source>
</evidence>
<dbReference type="Pfam" id="PF02581">
    <property type="entry name" value="TMP-TENI"/>
    <property type="match status" value="1"/>
</dbReference>
<dbReference type="GO" id="GO:0005524">
    <property type="term" value="F:ATP binding"/>
    <property type="evidence" value="ECO:0007669"/>
    <property type="project" value="UniProtKB-KW"/>
</dbReference>
<dbReference type="InterPro" id="IPR036206">
    <property type="entry name" value="ThiamineP_synth_sf"/>
</dbReference>
<dbReference type="HAMAP" id="MF_00228">
    <property type="entry name" value="Thz_kinase"/>
    <property type="match status" value="1"/>
</dbReference>
<dbReference type="GeneID" id="37008186"/>
<dbReference type="VEuPathDB" id="FungiDB:CXQ85_002855"/>
<dbReference type="InterPro" id="IPR000417">
    <property type="entry name" value="Hyethyz_kinase"/>
</dbReference>
<dbReference type="PRINTS" id="PR01099">
    <property type="entry name" value="HYETHTZKNASE"/>
</dbReference>
<dbReference type="GO" id="GO:0005737">
    <property type="term" value="C:cytoplasm"/>
    <property type="evidence" value="ECO:0007669"/>
    <property type="project" value="TreeGrafter"/>
</dbReference>
<evidence type="ECO:0000256" key="11">
    <source>
        <dbReference type="ARBA" id="ARBA00022842"/>
    </source>
</evidence>
<keyword evidence="12" id="KW-0784">Thiamine biosynthesis</keyword>
<reference evidence="19 20" key="1">
    <citation type="submission" date="2017-12" db="EMBL/GenBank/DDBJ databases">
        <title>Genome Sequence of a Multidrug-Resistant Candida haemulonii Isolate from a Patient with Chronic Leg Ulcers in Israel.</title>
        <authorList>
            <person name="Chow N.A."/>
            <person name="Gade L."/>
            <person name="Batra D."/>
            <person name="Rowe L.A."/>
            <person name="Ben-Ami R."/>
            <person name="Loparev V.N."/>
            <person name="Litvintseva A.P."/>
        </authorList>
    </citation>
    <scope>NUCLEOTIDE SEQUENCE [LARGE SCALE GENOMIC DNA]</scope>
    <source>
        <strain evidence="19 20">B11899</strain>
    </source>
</reference>
<name>A0A2V1AZ16_9ASCO</name>
<dbReference type="NCBIfam" id="NF006830">
    <property type="entry name" value="PRK09355.1"/>
    <property type="match status" value="1"/>
</dbReference>
<dbReference type="Pfam" id="PF02110">
    <property type="entry name" value="HK"/>
    <property type="match status" value="1"/>
</dbReference>
<keyword evidence="6" id="KW-0808">Transferase</keyword>
<dbReference type="GO" id="GO:0009228">
    <property type="term" value="P:thiamine biosynthetic process"/>
    <property type="evidence" value="ECO:0007669"/>
    <property type="project" value="UniProtKB-KW"/>
</dbReference>
<dbReference type="STRING" id="45357.A0A2V1AZ16"/>
<dbReference type="SUPFAM" id="SSF53613">
    <property type="entry name" value="Ribokinase-like"/>
    <property type="match status" value="1"/>
</dbReference>
<evidence type="ECO:0000256" key="17">
    <source>
        <dbReference type="ARBA" id="ARBA00061283"/>
    </source>
</evidence>
<dbReference type="CDD" id="cd00564">
    <property type="entry name" value="TMP_TenI"/>
    <property type="match status" value="1"/>
</dbReference>
<dbReference type="GO" id="GO:0009229">
    <property type="term" value="P:thiamine diphosphate biosynthetic process"/>
    <property type="evidence" value="ECO:0007669"/>
    <property type="project" value="UniProtKB-UniPathway"/>
</dbReference>
<evidence type="ECO:0000256" key="7">
    <source>
        <dbReference type="ARBA" id="ARBA00022723"/>
    </source>
</evidence>
<dbReference type="OrthoDB" id="4994at2759"/>
<keyword evidence="7" id="KW-0479">Metal-binding</keyword>
<dbReference type="InterPro" id="IPR022998">
    <property type="entry name" value="ThiamineP_synth_TenI"/>
</dbReference>
<dbReference type="InterPro" id="IPR013785">
    <property type="entry name" value="Aldolase_TIM"/>
</dbReference>
<dbReference type="HAMAP" id="MF_00097">
    <property type="entry name" value="TMP_synthase"/>
    <property type="match status" value="1"/>
</dbReference>
<evidence type="ECO:0000256" key="6">
    <source>
        <dbReference type="ARBA" id="ARBA00022679"/>
    </source>
</evidence>
<evidence type="ECO:0000313" key="20">
    <source>
        <dbReference type="Proteomes" id="UP000244309"/>
    </source>
</evidence>
<protein>
    <submittedName>
        <fullName evidence="19">Hydroxyethylthiazole kinase</fullName>
    </submittedName>
</protein>
<sequence>MVDYSLYFVTDPGMVPENSTFLDQVKKAVDNGATIVQLREKDISTLDFVERAKKVLEITRPKNIPLIINDRIDVALAVDADGVHVGQDDLPAILARKLIGPNKILGVSCGNAEETTQVCEQGVADYVGLGTLYPTNTKNVKNVCGPIGIRKSLKVLRDHKNQKVKCVAIGGINSTNARKVMFQCSIPGKRVDGVAVVSCIMAAPDAAEATKHLSAELQSPVPWLDKVSSQAASLDDVSSAWKQMTKSKPLVHHITNNVVKNFCANVSLAIGASPIMSELSDEFHEFASSPAPVGLVVNLGTPSAQLMEVFLEGLRQYNAHGKPVLFDPVAGGATQARLDASRVLLNAGHFTVIKGNVGEISAMAKLTSSYSSTSTEKTMQGVDSIAQLDEDAIVDLGKHVAREFQTVVVVTGPVDYIIDGTFPSSEDAVPHEKVEGGHELMGSITGTGCSLGSVICAFIAAGADGANGEKYSPFSAVVSAVKLYKHAGTKAGETAKGPGSFVSEFLNQLYSTVNN</sequence>
<dbReference type="UniPathway" id="UPA00060">
    <property type="reaction ID" value="UER00139"/>
</dbReference>
<feature type="domain" description="Thiamine phosphate synthase/TenI" evidence="18">
    <location>
        <begin position="6"/>
        <end position="200"/>
    </location>
</feature>
<dbReference type="Proteomes" id="UP000244309">
    <property type="component" value="Unassembled WGS sequence"/>
</dbReference>
<evidence type="ECO:0000256" key="3">
    <source>
        <dbReference type="ARBA" id="ARBA00003814"/>
    </source>
</evidence>
<proteinExistence type="inferred from homology"/>
<keyword evidence="9 19" id="KW-0418">Kinase</keyword>
<keyword evidence="20" id="KW-1185">Reference proteome</keyword>
<dbReference type="InterPro" id="IPR029056">
    <property type="entry name" value="Ribokinase-like"/>
</dbReference>
<comment type="similarity">
    <text evidence="16">In the C-terminal section; belongs to the Thz kinase family.</text>
</comment>
<accession>A0A2V1AZ16</accession>
<comment type="catalytic activity">
    <reaction evidence="1">
        <text>5-(2-hydroxyethyl)-4-methylthiazole + ATP = 4-methyl-5-(2-phosphooxyethyl)-thiazole + ADP + H(+)</text>
        <dbReference type="Rhea" id="RHEA:24212"/>
        <dbReference type="ChEBI" id="CHEBI:15378"/>
        <dbReference type="ChEBI" id="CHEBI:17957"/>
        <dbReference type="ChEBI" id="CHEBI:30616"/>
        <dbReference type="ChEBI" id="CHEBI:58296"/>
        <dbReference type="ChEBI" id="CHEBI:456216"/>
        <dbReference type="EC" id="2.7.1.50"/>
    </reaction>
</comment>
<evidence type="ECO:0000256" key="14">
    <source>
        <dbReference type="ARBA" id="ARBA00047851"/>
    </source>
</evidence>
<evidence type="ECO:0000256" key="2">
    <source>
        <dbReference type="ARBA" id="ARBA00001946"/>
    </source>
</evidence>
<evidence type="ECO:0000256" key="13">
    <source>
        <dbReference type="ARBA" id="ARBA00047334"/>
    </source>
</evidence>
<dbReference type="Gene3D" id="3.20.20.70">
    <property type="entry name" value="Aldolase class I"/>
    <property type="match status" value="1"/>
</dbReference>
<comment type="pathway">
    <text evidence="4">Cofactor biosynthesis; thiamine diphosphate biosynthesis; 4-methyl-5-(2-phosphoethyl)-thiazole from 5-(2-hydroxyethyl)-4-methylthiazole: step 1/1.</text>
</comment>
<comment type="pathway">
    <text evidence="5">Cofactor biosynthesis; thiamine diphosphate biosynthesis; thiamine phosphate from 4-amino-2-methyl-5-diphosphomethylpyrimidine and 4-methyl-5-(2-phosphoethyl)-thiazole: step 1/1.</text>
</comment>
<evidence type="ECO:0000256" key="4">
    <source>
        <dbReference type="ARBA" id="ARBA00004868"/>
    </source>
</evidence>
<evidence type="ECO:0000256" key="12">
    <source>
        <dbReference type="ARBA" id="ARBA00022977"/>
    </source>
</evidence>
<organism evidence="19 20">
    <name type="scientific">Candidozyma haemuli</name>
    <dbReference type="NCBI Taxonomy" id="45357"/>
    <lineage>
        <taxon>Eukaryota</taxon>
        <taxon>Fungi</taxon>
        <taxon>Dikarya</taxon>
        <taxon>Ascomycota</taxon>
        <taxon>Saccharomycotina</taxon>
        <taxon>Pichiomycetes</taxon>
        <taxon>Metschnikowiaceae</taxon>
        <taxon>Candidozyma</taxon>
    </lineage>
</organism>
<keyword evidence="10" id="KW-0067">ATP-binding</keyword>
<dbReference type="InterPro" id="IPR034291">
    <property type="entry name" value="TMP_synthase"/>
</dbReference>
<comment type="catalytic activity">
    <reaction evidence="13">
        <text>4-methyl-5-(2-phosphooxyethyl)-thiazole + 4-amino-2-methyl-5-(diphosphooxymethyl)pyrimidine + H(+) = thiamine phosphate + diphosphate</text>
        <dbReference type="Rhea" id="RHEA:22328"/>
        <dbReference type="ChEBI" id="CHEBI:15378"/>
        <dbReference type="ChEBI" id="CHEBI:33019"/>
        <dbReference type="ChEBI" id="CHEBI:37575"/>
        <dbReference type="ChEBI" id="CHEBI:57841"/>
        <dbReference type="ChEBI" id="CHEBI:58296"/>
        <dbReference type="EC" id="2.5.1.3"/>
    </reaction>
</comment>
<dbReference type="PANTHER" id="PTHR20857:SF23">
    <property type="entry name" value="THIAMINE BIOSYNTHETIC BIFUNCTIONAL ENZYME"/>
    <property type="match status" value="1"/>
</dbReference>
<comment type="function">
    <text evidence="3">Condenses 4-methyl-5-(beta-hydroxyethyl)thiazole monophosphate (THZ-P) and 2-methyl-4-amino-5-hydroxymethyl pyrimidine pyrophosphate (HMP-PP) to form thiamine monophosphate (TMP).</text>
</comment>
<keyword evidence="8" id="KW-0547">Nucleotide-binding</keyword>
<dbReference type="GO" id="GO:0004789">
    <property type="term" value="F:thiamine-phosphate diphosphorylase activity"/>
    <property type="evidence" value="ECO:0007669"/>
    <property type="project" value="UniProtKB-EC"/>
</dbReference>
<dbReference type="SUPFAM" id="SSF51391">
    <property type="entry name" value="Thiamin phosphate synthase"/>
    <property type="match status" value="1"/>
</dbReference>
<dbReference type="PANTHER" id="PTHR20857">
    <property type="entry name" value="THIAMINE-PHOSPHATE PYROPHOSPHORYLASE"/>
    <property type="match status" value="1"/>
</dbReference>
<comment type="similarity">
    <text evidence="17">In the N-terminal section; belongs to the thiamine-phosphate synthase family.</text>
</comment>
<evidence type="ECO:0000259" key="18">
    <source>
        <dbReference type="Pfam" id="PF02581"/>
    </source>
</evidence>